<dbReference type="GO" id="GO:0006457">
    <property type="term" value="P:protein folding"/>
    <property type="evidence" value="ECO:0007669"/>
    <property type="project" value="TreeGrafter"/>
</dbReference>
<reference evidence="6" key="2">
    <citation type="submission" date="2017-10" db="EMBL/GenBank/DDBJ databases">
        <title>Ladona fulva Genome sequencing and assembly.</title>
        <authorList>
            <person name="Murali S."/>
            <person name="Richards S."/>
            <person name="Bandaranaike D."/>
            <person name="Bellair M."/>
            <person name="Blankenburg K."/>
            <person name="Chao H."/>
            <person name="Dinh H."/>
            <person name="Doddapaneni H."/>
            <person name="Dugan-Rocha S."/>
            <person name="Elkadiri S."/>
            <person name="Gnanaolivu R."/>
            <person name="Hernandez B."/>
            <person name="Skinner E."/>
            <person name="Javaid M."/>
            <person name="Lee S."/>
            <person name="Li M."/>
            <person name="Ming W."/>
            <person name="Munidasa M."/>
            <person name="Muniz J."/>
            <person name="Nguyen L."/>
            <person name="Hughes D."/>
            <person name="Osuji N."/>
            <person name="Pu L.-L."/>
            <person name="Puazo M."/>
            <person name="Qu C."/>
            <person name="Quiroz J."/>
            <person name="Raj R."/>
            <person name="Weissenberger G."/>
            <person name="Xin Y."/>
            <person name="Zou X."/>
            <person name="Han Y."/>
            <person name="Worley K."/>
            <person name="Muzny D."/>
            <person name="Gibbs R."/>
        </authorList>
    </citation>
    <scope>NUCLEOTIDE SEQUENCE</scope>
    <source>
        <strain evidence="6">Sampled in the wild</strain>
    </source>
</reference>
<dbReference type="GO" id="GO:0008270">
    <property type="term" value="F:zinc ion binding"/>
    <property type="evidence" value="ECO:0007669"/>
    <property type="project" value="UniProtKB-KW"/>
</dbReference>
<keyword evidence="7" id="KW-1185">Reference proteome</keyword>
<dbReference type="Proteomes" id="UP000792457">
    <property type="component" value="Unassembled WGS sequence"/>
</dbReference>
<dbReference type="PANTHER" id="PTHR20922:SF13">
    <property type="entry name" value="DNL-TYPE ZINC FINGER PROTEIN"/>
    <property type="match status" value="1"/>
</dbReference>
<gene>
    <name evidence="6" type="ORF">J437_LFUL017569</name>
</gene>
<dbReference type="Pfam" id="PF05180">
    <property type="entry name" value="zf-DNL"/>
    <property type="match status" value="1"/>
</dbReference>
<protein>
    <recommendedName>
        <fullName evidence="5">DNL-type domain-containing protein</fullName>
    </recommendedName>
</protein>
<keyword evidence="3" id="KW-0862">Zinc</keyword>
<accession>A0A8K0KLK1</accession>
<proteinExistence type="predicted"/>
<keyword evidence="1" id="KW-0479">Metal-binding</keyword>
<dbReference type="InterPro" id="IPR007853">
    <property type="entry name" value="Znf_DNL-typ"/>
</dbReference>
<dbReference type="GO" id="GO:0030150">
    <property type="term" value="P:protein import into mitochondrial matrix"/>
    <property type="evidence" value="ECO:0007669"/>
    <property type="project" value="TreeGrafter"/>
</dbReference>
<evidence type="ECO:0000256" key="1">
    <source>
        <dbReference type="ARBA" id="ARBA00022723"/>
    </source>
</evidence>
<evidence type="ECO:0000313" key="6">
    <source>
        <dbReference type="EMBL" id="KAG8237519.1"/>
    </source>
</evidence>
<dbReference type="GO" id="GO:0005739">
    <property type="term" value="C:mitochondrion"/>
    <property type="evidence" value="ECO:0007669"/>
    <property type="project" value="TreeGrafter"/>
</dbReference>
<evidence type="ECO:0000313" key="7">
    <source>
        <dbReference type="Proteomes" id="UP000792457"/>
    </source>
</evidence>
<dbReference type="AlphaFoldDB" id="A0A8K0KLK1"/>
<feature type="domain" description="DNL-type" evidence="5">
    <location>
        <begin position="63"/>
        <end position="157"/>
    </location>
</feature>
<comment type="caution">
    <text evidence="6">The sequence shown here is derived from an EMBL/GenBank/DDBJ whole genome shotgun (WGS) entry which is preliminary data.</text>
</comment>
<evidence type="ECO:0000259" key="5">
    <source>
        <dbReference type="PROSITE" id="PS51501"/>
    </source>
</evidence>
<evidence type="ECO:0000256" key="4">
    <source>
        <dbReference type="PROSITE-ProRule" id="PRU00834"/>
    </source>
</evidence>
<evidence type="ECO:0000256" key="2">
    <source>
        <dbReference type="ARBA" id="ARBA00022771"/>
    </source>
</evidence>
<name>A0A8K0KLK1_LADFU</name>
<dbReference type="GO" id="GO:0050821">
    <property type="term" value="P:protein stabilization"/>
    <property type="evidence" value="ECO:0007669"/>
    <property type="project" value="TreeGrafter"/>
</dbReference>
<keyword evidence="2 4" id="KW-0863">Zinc-finger</keyword>
<dbReference type="EMBL" id="KZ309181">
    <property type="protein sequence ID" value="KAG8237519.1"/>
    <property type="molecule type" value="Genomic_DNA"/>
</dbReference>
<dbReference type="InterPro" id="IPR024158">
    <property type="entry name" value="Mt_import_TIM15"/>
</dbReference>
<dbReference type="OrthoDB" id="512667at2759"/>
<reference evidence="6" key="1">
    <citation type="submission" date="2013-04" db="EMBL/GenBank/DDBJ databases">
        <authorList>
            <person name="Qu J."/>
            <person name="Murali S.C."/>
            <person name="Bandaranaike D."/>
            <person name="Bellair M."/>
            <person name="Blankenburg K."/>
            <person name="Chao H."/>
            <person name="Dinh H."/>
            <person name="Doddapaneni H."/>
            <person name="Downs B."/>
            <person name="Dugan-Rocha S."/>
            <person name="Elkadiri S."/>
            <person name="Gnanaolivu R.D."/>
            <person name="Hernandez B."/>
            <person name="Javaid M."/>
            <person name="Jayaseelan J.C."/>
            <person name="Lee S."/>
            <person name="Li M."/>
            <person name="Ming W."/>
            <person name="Munidasa M."/>
            <person name="Muniz J."/>
            <person name="Nguyen L."/>
            <person name="Ongeri F."/>
            <person name="Osuji N."/>
            <person name="Pu L.-L."/>
            <person name="Puazo M."/>
            <person name="Qu C."/>
            <person name="Quiroz J."/>
            <person name="Raj R."/>
            <person name="Weissenberger G."/>
            <person name="Xin Y."/>
            <person name="Zou X."/>
            <person name="Han Y."/>
            <person name="Richards S."/>
            <person name="Worley K."/>
            <person name="Muzny D."/>
            <person name="Gibbs R."/>
        </authorList>
    </citation>
    <scope>NUCLEOTIDE SEQUENCE</scope>
    <source>
        <strain evidence="6">Sampled in the wild</strain>
    </source>
</reference>
<evidence type="ECO:0000256" key="3">
    <source>
        <dbReference type="ARBA" id="ARBA00022833"/>
    </source>
</evidence>
<dbReference type="PANTHER" id="PTHR20922">
    <property type="entry name" value="DNL-TYPE ZINC FINGER PROTEIN"/>
    <property type="match status" value="1"/>
</dbReference>
<dbReference type="GO" id="GO:0051087">
    <property type="term" value="F:protein-folding chaperone binding"/>
    <property type="evidence" value="ECO:0007669"/>
    <property type="project" value="TreeGrafter"/>
</dbReference>
<sequence>MLRVLSKCARGYPLTYVRAINDLRSRTCFQLLQRSWRLASLLPKMRNYCSQDDSSANTKSMNLQIRKLRLMFTCKVCDTRNSYTISKLAYEKGVVIVDCKGCQNKHLIADNLGWFPDLDGKTNIETILAAKGERVERTFSEEDVTEILEETVKKLGA</sequence>
<organism evidence="6 7">
    <name type="scientific">Ladona fulva</name>
    <name type="common">Scarce chaser dragonfly</name>
    <name type="synonym">Libellula fulva</name>
    <dbReference type="NCBI Taxonomy" id="123851"/>
    <lineage>
        <taxon>Eukaryota</taxon>
        <taxon>Metazoa</taxon>
        <taxon>Ecdysozoa</taxon>
        <taxon>Arthropoda</taxon>
        <taxon>Hexapoda</taxon>
        <taxon>Insecta</taxon>
        <taxon>Pterygota</taxon>
        <taxon>Palaeoptera</taxon>
        <taxon>Odonata</taxon>
        <taxon>Epiprocta</taxon>
        <taxon>Anisoptera</taxon>
        <taxon>Libelluloidea</taxon>
        <taxon>Libellulidae</taxon>
        <taxon>Ladona</taxon>
    </lineage>
</organism>
<dbReference type="PROSITE" id="PS51501">
    <property type="entry name" value="ZF_DNL"/>
    <property type="match status" value="1"/>
</dbReference>